<evidence type="ECO:0000256" key="2">
    <source>
        <dbReference type="ARBA" id="ARBA00023015"/>
    </source>
</evidence>
<dbReference type="InterPro" id="IPR013249">
    <property type="entry name" value="RNA_pol_sigma70_r4_t2"/>
</dbReference>
<comment type="caution">
    <text evidence="9">The sequence shown here is derived from an EMBL/GenBank/DDBJ whole genome shotgun (WGS) entry which is preliminary data.</text>
</comment>
<keyword evidence="2 6" id="KW-0805">Transcription regulation</keyword>
<gene>
    <name evidence="9" type="ORF">ACFPGP_16145</name>
</gene>
<dbReference type="InterPro" id="IPR000838">
    <property type="entry name" value="RNA_pol_sigma70_ECF_CS"/>
</dbReference>
<protein>
    <recommendedName>
        <fullName evidence="6">RNA polymerase sigma factor</fullName>
    </recommendedName>
</protein>
<dbReference type="InterPro" id="IPR007627">
    <property type="entry name" value="RNA_pol_sigma70_r2"/>
</dbReference>
<organism evidence="9 10">
    <name type="scientific">Nocardioides taihuensis</name>
    <dbReference type="NCBI Taxonomy" id="1835606"/>
    <lineage>
        <taxon>Bacteria</taxon>
        <taxon>Bacillati</taxon>
        <taxon>Actinomycetota</taxon>
        <taxon>Actinomycetes</taxon>
        <taxon>Propionibacteriales</taxon>
        <taxon>Nocardioidaceae</taxon>
        <taxon>Nocardioides</taxon>
    </lineage>
</organism>
<dbReference type="SUPFAM" id="SSF88659">
    <property type="entry name" value="Sigma3 and sigma4 domains of RNA polymerase sigma factors"/>
    <property type="match status" value="1"/>
</dbReference>
<evidence type="ECO:0000256" key="1">
    <source>
        <dbReference type="ARBA" id="ARBA00010641"/>
    </source>
</evidence>
<keyword evidence="10" id="KW-1185">Reference proteome</keyword>
<dbReference type="PANTHER" id="PTHR43133:SF50">
    <property type="entry name" value="ECF RNA POLYMERASE SIGMA FACTOR SIGM"/>
    <property type="match status" value="1"/>
</dbReference>
<feature type="domain" description="RNA polymerase sigma factor 70 region 4 type 2" evidence="8">
    <location>
        <begin position="127"/>
        <end position="178"/>
    </location>
</feature>
<dbReference type="InterPro" id="IPR036388">
    <property type="entry name" value="WH-like_DNA-bd_sf"/>
</dbReference>
<evidence type="ECO:0000256" key="4">
    <source>
        <dbReference type="ARBA" id="ARBA00023125"/>
    </source>
</evidence>
<feature type="domain" description="RNA polymerase sigma-70 region 2" evidence="7">
    <location>
        <begin position="29"/>
        <end position="96"/>
    </location>
</feature>
<dbReference type="InterPro" id="IPR039425">
    <property type="entry name" value="RNA_pol_sigma-70-like"/>
</dbReference>
<dbReference type="EMBL" id="JBHSKD010000021">
    <property type="protein sequence ID" value="MFC5178210.1"/>
    <property type="molecule type" value="Genomic_DNA"/>
</dbReference>
<dbReference type="RefSeq" id="WP_378591795.1">
    <property type="nucleotide sequence ID" value="NZ_JBHSKD010000021.1"/>
</dbReference>
<keyword evidence="3 6" id="KW-0731">Sigma factor</keyword>
<reference evidence="10" key="1">
    <citation type="journal article" date="2019" name="Int. J. Syst. Evol. Microbiol.">
        <title>The Global Catalogue of Microorganisms (GCM) 10K type strain sequencing project: providing services to taxonomists for standard genome sequencing and annotation.</title>
        <authorList>
            <consortium name="The Broad Institute Genomics Platform"/>
            <consortium name="The Broad Institute Genome Sequencing Center for Infectious Disease"/>
            <person name="Wu L."/>
            <person name="Ma J."/>
        </authorList>
    </citation>
    <scope>NUCLEOTIDE SEQUENCE [LARGE SCALE GENOMIC DNA]</scope>
    <source>
        <strain evidence="10">DFY41</strain>
    </source>
</reference>
<proteinExistence type="inferred from homology"/>
<sequence>MSATDGDTVSGRGSAAGDDASSEARIRELYAASYRRLLGQLIGVTGSVREAEDVVQEAFVRGLERPGRLLDLDNPEAWLRTVAVNLARRRWRRAQRFRGLAPRLVEEPRLVDHASAGETSGSDQHLVLLAALRRLPAGEREAIALHHLADLSVEDVAATLGVPPGTVKSRLSRGRAALGQLLVAEEGPHV</sequence>
<evidence type="ECO:0000256" key="3">
    <source>
        <dbReference type="ARBA" id="ARBA00023082"/>
    </source>
</evidence>
<evidence type="ECO:0000259" key="7">
    <source>
        <dbReference type="Pfam" id="PF04542"/>
    </source>
</evidence>
<dbReference type="PANTHER" id="PTHR43133">
    <property type="entry name" value="RNA POLYMERASE ECF-TYPE SIGMA FACTO"/>
    <property type="match status" value="1"/>
</dbReference>
<dbReference type="PROSITE" id="PS01063">
    <property type="entry name" value="SIGMA70_ECF"/>
    <property type="match status" value="1"/>
</dbReference>
<dbReference type="InterPro" id="IPR013324">
    <property type="entry name" value="RNA_pol_sigma_r3/r4-like"/>
</dbReference>
<dbReference type="SUPFAM" id="SSF88946">
    <property type="entry name" value="Sigma2 domain of RNA polymerase sigma factors"/>
    <property type="match status" value="1"/>
</dbReference>
<comment type="similarity">
    <text evidence="1 6">Belongs to the sigma-70 factor family. ECF subfamily.</text>
</comment>
<dbReference type="Pfam" id="PF04542">
    <property type="entry name" value="Sigma70_r2"/>
    <property type="match status" value="1"/>
</dbReference>
<dbReference type="Proteomes" id="UP001596087">
    <property type="component" value="Unassembled WGS sequence"/>
</dbReference>
<keyword evidence="5 6" id="KW-0804">Transcription</keyword>
<accession>A0ABW0BLU6</accession>
<evidence type="ECO:0000259" key="8">
    <source>
        <dbReference type="Pfam" id="PF08281"/>
    </source>
</evidence>
<dbReference type="InterPro" id="IPR014284">
    <property type="entry name" value="RNA_pol_sigma-70_dom"/>
</dbReference>
<dbReference type="Gene3D" id="1.10.1740.10">
    <property type="match status" value="1"/>
</dbReference>
<evidence type="ECO:0000256" key="6">
    <source>
        <dbReference type="RuleBase" id="RU000716"/>
    </source>
</evidence>
<name>A0ABW0BLU6_9ACTN</name>
<keyword evidence="4 6" id="KW-0238">DNA-binding</keyword>
<dbReference type="InterPro" id="IPR013325">
    <property type="entry name" value="RNA_pol_sigma_r2"/>
</dbReference>
<evidence type="ECO:0000313" key="10">
    <source>
        <dbReference type="Proteomes" id="UP001596087"/>
    </source>
</evidence>
<dbReference type="CDD" id="cd06171">
    <property type="entry name" value="Sigma70_r4"/>
    <property type="match status" value="1"/>
</dbReference>
<evidence type="ECO:0000313" key="9">
    <source>
        <dbReference type="EMBL" id="MFC5178210.1"/>
    </source>
</evidence>
<evidence type="ECO:0000256" key="5">
    <source>
        <dbReference type="ARBA" id="ARBA00023163"/>
    </source>
</evidence>
<dbReference type="Pfam" id="PF08281">
    <property type="entry name" value="Sigma70_r4_2"/>
    <property type="match status" value="1"/>
</dbReference>
<dbReference type="Gene3D" id="1.10.10.10">
    <property type="entry name" value="Winged helix-like DNA-binding domain superfamily/Winged helix DNA-binding domain"/>
    <property type="match status" value="1"/>
</dbReference>
<dbReference type="NCBIfam" id="TIGR02937">
    <property type="entry name" value="sigma70-ECF"/>
    <property type="match status" value="1"/>
</dbReference>